<evidence type="ECO:0000256" key="1">
    <source>
        <dbReference type="ARBA" id="ARBA00023125"/>
    </source>
</evidence>
<evidence type="ECO:0000259" key="2">
    <source>
        <dbReference type="PROSITE" id="PS50943"/>
    </source>
</evidence>
<dbReference type="SMART" id="SM00530">
    <property type="entry name" value="HTH_XRE"/>
    <property type="match status" value="1"/>
</dbReference>
<accession>A0A3N5APE4</accession>
<dbReference type="InterPro" id="IPR010982">
    <property type="entry name" value="Lambda_DNA-bd_dom_sf"/>
</dbReference>
<name>A0A3N5APE4_9THEO</name>
<evidence type="ECO:0000313" key="3">
    <source>
        <dbReference type="EMBL" id="RPF47096.1"/>
    </source>
</evidence>
<evidence type="ECO:0000313" key="4">
    <source>
        <dbReference type="Proteomes" id="UP000282654"/>
    </source>
</evidence>
<dbReference type="AlphaFoldDB" id="A0A3N5APE4"/>
<dbReference type="RefSeq" id="WP_245963092.1">
    <property type="nucleotide sequence ID" value="NZ_RKRE01000002.1"/>
</dbReference>
<keyword evidence="4" id="KW-1185">Reference proteome</keyword>
<dbReference type="PROSITE" id="PS50943">
    <property type="entry name" value="HTH_CROC1"/>
    <property type="match status" value="1"/>
</dbReference>
<reference evidence="3 4" key="1">
    <citation type="submission" date="2018-11" db="EMBL/GenBank/DDBJ databases">
        <title>Genomic Encyclopedia of Type Strains, Phase IV (KMG-IV): sequencing the most valuable type-strain genomes for metagenomic binning, comparative biology and taxonomic classification.</title>
        <authorList>
            <person name="Goeker M."/>
        </authorList>
    </citation>
    <scope>NUCLEOTIDE SEQUENCE [LARGE SCALE GENOMIC DNA]</scope>
    <source>
        <strain evidence="3 4">DSM 102936</strain>
    </source>
</reference>
<dbReference type="EMBL" id="RKRE01000002">
    <property type="protein sequence ID" value="RPF47096.1"/>
    <property type="molecule type" value="Genomic_DNA"/>
</dbReference>
<dbReference type="Gene3D" id="1.10.260.40">
    <property type="entry name" value="lambda repressor-like DNA-binding domains"/>
    <property type="match status" value="1"/>
</dbReference>
<dbReference type="PANTHER" id="PTHR46558">
    <property type="entry name" value="TRACRIPTIONAL REGULATORY PROTEIN-RELATED-RELATED"/>
    <property type="match status" value="1"/>
</dbReference>
<dbReference type="CDD" id="cd00093">
    <property type="entry name" value="HTH_XRE"/>
    <property type="match status" value="1"/>
</dbReference>
<organism evidence="3 4">
    <name type="scientific">Thermodesulfitimonas autotrophica</name>
    <dbReference type="NCBI Taxonomy" id="1894989"/>
    <lineage>
        <taxon>Bacteria</taxon>
        <taxon>Bacillati</taxon>
        <taxon>Bacillota</taxon>
        <taxon>Clostridia</taxon>
        <taxon>Thermoanaerobacterales</taxon>
        <taxon>Thermoanaerobacteraceae</taxon>
        <taxon>Thermodesulfitimonas</taxon>
    </lineage>
</organism>
<sequence>MPNRRIKTLRVLRRLTQREVAAAVGIAQSSYAMIESGRRYPRKHIAKRLAEFFGVTVDELFFAEDNHAAQYKAEIHALRDCQEE</sequence>
<proteinExistence type="predicted"/>
<dbReference type="SUPFAM" id="SSF47413">
    <property type="entry name" value="lambda repressor-like DNA-binding domains"/>
    <property type="match status" value="1"/>
</dbReference>
<comment type="caution">
    <text evidence="3">The sequence shown here is derived from an EMBL/GenBank/DDBJ whole genome shotgun (WGS) entry which is preliminary data.</text>
</comment>
<gene>
    <name evidence="3" type="ORF">EDD75_1368</name>
</gene>
<dbReference type="Pfam" id="PF01381">
    <property type="entry name" value="HTH_3"/>
    <property type="match status" value="1"/>
</dbReference>
<dbReference type="Proteomes" id="UP000282654">
    <property type="component" value="Unassembled WGS sequence"/>
</dbReference>
<keyword evidence="1 3" id="KW-0238">DNA-binding</keyword>
<dbReference type="InterPro" id="IPR001387">
    <property type="entry name" value="Cro/C1-type_HTH"/>
</dbReference>
<feature type="domain" description="HTH cro/C1-type" evidence="2">
    <location>
        <begin position="6"/>
        <end position="60"/>
    </location>
</feature>
<protein>
    <submittedName>
        <fullName evidence="3">DNA-binding XRE family transcriptional regulator</fullName>
    </submittedName>
</protein>
<dbReference type="GO" id="GO:0003677">
    <property type="term" value="F:DNA binding"/>
    <property type="evidence" value="ECO:0007669"/>
    <property type="project" value="UniProtKB-KW"/>
</dbReference>
<dbReference type="PANTHER" id="PTHR46558:SF4">
    <property type="entry name" value="DNA-BIDING PHAGE PROTEIN"/>
    <property type="match status" value="1"/>
</dbReference>